<dbReference type="Proteomes" id="UP000622552">
    <property type="component" value="Unassembled WGS sequence"/>
</dbReference>
<dbReference type="EMBL" id="JADOUF010000001">
    <property type="protein sequence ID" value="MBG6134442.1"/>
    <property type="molecule type" value="Genomic_DNA"/>
</dbReference>
<dbReference type="InterPro" id="IPR032710">
    <property type="entry name" value="NTF2-like_dom_sf"/>
</dbReference>
<proteinExistence type="predicted"/>
<organism evidence="2 3">
    <name type="scientific">Longispora fulva</name>
    <dbReference type="NCBI Taxonomy" id="619741"/>
    <lineage>
        <taxon>Bacteria</taxon>
        <taxon>Bacillati</taxon>
        <taxon>Actinomycetota</taxon>
        <taxon>Actinomycetes</taxon>
        <taxon>Micromonosporales</taxon>
        <taxon>Micromonosporaceae</taxon>
        <taxon>Longispora</taxon>
    </lineage>
</organism>
<keyword evidence="3" id="KW-1185">Reference proteome</keyword>
<feature type="domain" description="DUF4440" evidence="1">
    <location>
        <begin position="12"/>
        <end position="122"/>
    </location>
</feature>
<dbReference type="InterPro" id="IPR027843">
    <property type="entry name" value="DUF4440"/>
</dbReference>
<protein>
    <submittedName>
        <fullName evidence="2">Uncharacterized protein (TIGR02246 family)</fullName>
    </submittedName>
</protein>
<accession>A0A8J7KMV0</accession>
<dbReference type="Pfam" id="PF14534">
    <property type="entry name" value="DUF4440"/>
    <property type="match status" value="1"/>
</dbReference>
<comment type="caution">
    <text evidence="2">The sequence shown here is derived from an EMBL/GenBank/DDBJ whole genome shotgun (WGS) entry which is preliminary data.</text>
</comment>
<evidence type="ECO:0000313" key="2">
    <source>
        <dbReference type="EMBL" id="MBG6134442.1"/>
    </source>
</evidence>
<evidence type="ECO:0000259" key="1">
    <source>
        <dbReference type="Pfam" id="PF14534"/>
    </source>
</evidence>
<reference evidence="2" key="1">
    <citation type="submission" date="2020-11" db="EMBL/GenBank/DDBJ databases">
        <title>Sequencing the genomes of 1000 actinobacteria strains.</title>
        <authorList>
            <person name="Klenk H.-P."/>
        </authorList>
    </citation>
    <scope>NUCLEOTIDE SEQUENCE</scope>
    <source>
        <strain evidence="2">DSM 45356</strain>
    </source>
</reference>
<name>A0A8J7KMV0_9ACTN</name>
<sequence>MSTEQSPDIEAIRQVIATIEHSQRNESPEEFLSLFRHDAIWTTAGGRLLWGLTEIADFTRQALPGAMAQQTVTYELVDVLFIRPDVAAVKGRGQYRTLDGVPQGNPTTPMYVLAKEEGRWLITAAQNTEQLPG</sequence>
<dbReference type="RefSeq" id="WP_233473175.1">
    <property type="nucleotide sequence ID" value="NZ_BONS01000028.1"/>
</dbReference>
<evidence type="ECO:0000313" key="3">
    <source>
        <dbReference type="Proteomes" id="UP000622552"/>
    </source>
</evidence>
<dbReference type="InterPro" id="IPR011944">
    <property type="entry name" value="Steroid_delta5-4_isomerase"/>
</dbReference>
<dbReference type="SUPFAM" id="SSF54427">
    <property type="entry name" value="NTF2-like"/>
    <property type="match status" value="1"/>
</dbReference>
<dbReference type="NCBIfam" id="TIGR02246">
    <property type="entry name" value="SgcJ/EcaC family oxidoreductase"/>
    <property type="match status" value="1"/>
</dbReference>
<gene>
    <name evidence="2" type="ORF">IW245_000636</name>
</gene>
<dbReference type="AlphaFoldDB" id="A0A8J7KMV0"/>
<dbReference type="Gene3D" id="3.10.450.50">
    <property type="match status" value="1"/>
</dbReference>